<dbReference type="InterPro" id="IPR031167">
    <property type="entry name" value="G_OBG"/>
</dbReference>
<feature type="binding site" evidence="9">
    <location>
        <begin position="190"/>
        <end position="194"/>
    </location>
    <ligand>
        <name>GTP</name>
        <dbReference type="ChEBI" id="CHEBI:37565"/>
    </ligand>
</feature>
<dbReference type="PROSITE" id="PS00905">
    <property type="entry name" value="GTP1_OBG"/>
    <property type="match status" value="1"/>
</dbReference>
<dbReference type="FunFam" id="2.70.210.12:FF:000001">
    <property type="entry name" value="GTPase Obg"/>
    <property type="match status" value="1"/>
</dbReference>
<dbReference type="InterPro" id="IPR036726">
    <property type="entry name" value="GTP1_OBG_dom_sf"/>
</dbReference>
<dbReference type="GO" id="GO:0003924">
    <property type="term" value="F:GTPase activity"/>
    <property type="evidence" value="ECO:0007669"/>
    <property type="project" value="UniProtKB-UniRule"/>
</dbReference>
<dbReference type="Gene3D" id="3.30.300.350">
    <property type="entry name" value="GTP-binding protein OBG, C-terminal domain"/>
    <property type="match status" value="1"/>
</dbReference>
<dbReference type="NCBIfam" id="TIGR02729">
    <property type="entry name" value="Obg_CgtA"/>
    <property type="match status" value="1"/>
</dbReference>
<evidence type="ECO:0000259" key="11">
    <source>
        <dbReference type="PROSITE" id="PS51881"/>
    </source>
</evidence>
<dbReference type="InterPro" id="IPR006169">
    <property type="entry name" value="GTP1_OBG_dom"/>
</dbReference>
<dbReference type="Gene3D" id="2.70.210.12">
    <property type="entry name" value="GTP1/OBG domain"/>
    <property type="match status" value="1"/>
</dbReference>
<dbReference type="Proteomes" id="UP001329915">
    <property type="component" value="Chromosome"/>
</dbReference>
<dbReference type="Pfam" id="PF01018">
    <property type="entry name" value="GTP1_OBG"/>
    <property type="match status" value="1"/>
</dbReference>
<feature type="domain" description="OBG-type G" evidence="10">
    <location>
        <begin position="159"/>
        <end position="329"/>
    </location>
</feature>
<comment type="subunit">
    <text evidence="9">Monomer.</text>
</comment>
<dbReference type="PROSITE" id="PS51710">
    <property type="entry name" value="G_OBG"/>
    <property type="match status" value="1"/>
</dbReference>
<dbReference type="NCBIfam" id="NF008956">
    <property type="entry name" value="PRK12299.1"/>
    <property type="match status" value="1"/>
</dbReference>
<accession>A0AAU0UM11</accession>
<comment type="function">
    <text evidence="9">An essential GTPase which binds GTP, GDP and possibly (p)ppGpp with moderate affinity, with high nucleotide exchange rates and a fairly low GTP hydrolysis rate. Plays a role in control of the cell cycle, stress response, ribosome biogenesis and in those bacteria that undergo differentiation, in morphogenesis control.</text>
</comment>
<dbReference type="SUPFAM" id="SSF102741">
    <property type="entry name" value="Obg GTP-binding protein C-terminal domain"/>
    <property type="match status" value="1"/>
</dbReference>
<comment type="cofactor">
    <cofactor evidence="1 9">
        <name>Mg(2+)</name>
        <dbReference type="ChEBI" id="CHEBI:18420"/>
    </cofactor>
</comment>
<feature type="domain" description="OCT" evidence="11">
    <location>
        <begin position="338"/>
        <end position="424"/>
    </location>
</feature>
<dbReference type="AlphaFoldDB" id="A0AAU0UM11"/>
<evidence type="ECO:0000313" key="14">
    <source>
        <dbReference type="Proteomes" id="UP001329915"/>
    </source>
</evidence>
<dbReference type="GO" id="GO:0005737">
    <property type="term" value="C:cytoplasm"/>
    <property type="evidence" value="ECO:0007669"/>
    <property type="project" value="UniProtKB-SubCell"/>
</dbReference>
<dbReference type="GO" id="GO:0042254">
    <property type="term" value="P:ribosome biogenesis"/>
    <property type="evidence" value="ECO:0007669"/>
    <property type="project" value="UniProtKB-UniRule"/>
</dbReference>
<feature type="binding site" evidence="9">
    <location>
        <begin position="212"/>
        <end position="215"/>
    </location>
    <ligand>
        <name>GTP</name>
        <dbReference type="ChEBI" id="CHEBI:37565"/>
    </ligand>
</feature>
<dbReference type="InterPro" id="IPR014100">
    <property type="entry name" value="GTP-bd_Obg/CgtA"/>
</dbReference>
<dbReference type="Gene3D" id="3.40.50.300">
    <property type="entry name" value="P-loop containing nucleotide triphosphate hydrolases"/>
    <property type="match status" value="1"/>
</dbReference>
<dbReference type="InterPro" id="IPR006073">
    <property type="entry name" value="GTP-bd"/>
</dbReference>
<keyword evidence="4 9" id="KW-0479">Metal-binding</keyword>
<dbReference type="PROSITE" id="PS51881">
    <property type="entry name" value="OCT"/>
    <property type="match status" value="1"/>
</dbReference>
<evidence type="ECO:0000256" key="8">
    <source>
        <dbReference type="ARBA" id="ARBA00023134"/>
    </source>
</evidence>
<keyword evidence="6 9" id="KW-0378">Hydrolase</keyword>
<dbReference type="EMBL" id="CP121694">
    <property type="protein sequence ID" value="WRO21247.1"/>
    <property type="molecule type" value="Genomic_DNA"/>
</dbReference>
<organism evidence="13 14">
    <name type="scientific">Metallumcola ferriviriculae</name>
    <dbReference type="NCBI Taxonomy" id="3039180"/>
    <lineage>
        <taxon>Bacteria</taxon>
        <taxon>Bacillati</taxon>
        <taxon>Bacillota</taxon>
        <taxon>Clostridia</taxon>
        <taxon>Neomoorellales</taxon>
        <taxon>Desulfitibacteraceae</taxon>
        <taxon>Metallumcola</taxon>
    </lineage>
</organism>
<dbReference type="CDD" id="cd01898">
    <property type="entry name" value="Obg"/>
    <property type="match status" value="1"/>
</dbReference>
<feature type="binding site" evidence="9">
    <location>
        <begin position="282"/>
        <end position="285"/>
    </location>
    <ligand>
        <name>GTP</name>
        <dbReference type="ChEBI" id="CHEBI:37565"/>
    </ligand>
</feature>
<evidence type="ECO:0000259" key="12">
    <source>
        <dbReference type="PROSITE" id="PS51883"/>
    </source>
</evidence>
<dbReference type="PANTHER" id="PTHR11702:SF31">
    <property type="entry name" value="MITOCHONDRIAL RIBOSOME-ASSOCIATED GTPASE 2"/>
    <property type="match status" value="1"/>
</dbReference>
<dbReference type="InterPro" id="IPR045086">
    <property type="entry name" value="OBG_GTPase"/>
</dbReference>
<feature type="domain" description="Obg" evidence="12">
    <location>
        <begin position="1"/>
        <end position="158"/>
    </location>
</feature>
<evidence type="ECO:0000256" key="6">
    <source>
        <dbReference type="ARBA" id="ARBA00022801"/>
    </source>
</evidence>
<evidence type="ECO:0000256" key="9">
    <source>
        <dbReference type="HAMAP-Rule" id="MF_01454"/>
    </source>
</evidence>
<feature type="binding site" evidence="9">
    <location>
        <position position="172"/>
    </location>
    <ligand>
        <name>Mg(2+)</name>
        <dbReference type="ChEBI" id="CHEBI:18420"/>
    </ligand>
</feature>
<dbReference type="Pfam" id="PF09269">
    <property type="entry name" value="DUF1967"/>
    <property type="match status" value="1"/>
</dbReference>
<dbReference type="RefSeq" id="WP_366924100.1">
    <property type="nucleotide sequence ID" value="NZ_CP121694.1"/>
</dbReference>
<evidence type="ECO:0000256" key="5">
    <source>
        <dbReference type="ARBA" id="ARBA00022741"/>
    </source>
</evidence>
<dbReference type="NCBIfam" id="NF008954">
    <property type="entry name" value="PRK12296.1"/>
    <property type="match status" value="1"/>
</dbReference>
<dbReference type="GO" id="GO:0000287">
    <property type="term" value="F:magnesium ion binding"/>
    <property type="evidence" value="ECO:0007669"/>
    <property type="project" value="InterPro"/>
</dbReference>
<gene>
    <name evidence="13" type="primary">obgE</name>
    <name evidence="9" type="synonym">obg</name>
    <name evidence="13" type="ORF">MFMK1_001050</name>
</gene>
<comment type="subcellular location">
    <subcellularLocation>
        <location evidence="9">Cytoplasm</location>
    </subcellularLocation>
</comment>
<dbReference type="PRINTS" id="PR00326">
    <property type="entry name" value="GTP1OBG"/>
</dbReference>
<dbReference type="InterPro" id="IPR006074">
    <property type="entry name" value="GTP1-OBG_CS"/>
</dbReference>
<evidence type="ECO:0000256" key="2">
    <source>
        <dbReference type="ARBA" id="ARBA00007699"/>
    </source>
</evidence>
<keyword evidence="3 9" id="KW-0963">Cytoplasm</keyword>
<evidence type="ECO:0000256" key="3">
    <source>
        <dbReference type="ARBA" id="ARBA00022490"/>
    </source>
</evidence>
<dbReference type="SUPFAM" id="SSF52540">
    <property type="entry name" value="P-loop containing nucleoside triphosphate hydrolases"/>
    <property type="match status" value="1"/>
</dbReference>
<dbReference type="HAMAP" id="MF_01454">
    <property type="entry name" value="GTPase_Obg"/>
    <property type="match status" value="1"/>
</dbReference>
<proteinExistence type="inferred from homology"/>
<dbReference type="InterPro" id="IPR036346">
    <property type="entry name" value="GTP-bd_prot_GTP1/OBG_C_sf"/>
</dbReference>
<evidence type="ECO:0000313" key="13">
    <source>
        <dbReference type="EMBL" id="WRO21247.1"/>
    </source>
</evidence>
<dbReference type="Pfam" id="PF01926">
    <property type="entry name" value="MMR_HSR1"/>
    <property type="match status" value="1"/>
</dbReference>
<dbReference type="EC" id="3.6.5.-" evidence="9"/>
<evidence type="ECO:0000256" key="7">
    <source>
        <dbReference type="ARBA" id="ARBA00022842"/>
    </source>
</evidence>
<dbReference type="SUPFAM" id="SSF82051">
    <property type="entry name" value="Obg GTP-binding protein N-terminal domain"/>
    <property type="match status" value="1"/>
</dbReference>
<dbReference type="PANTHER" id="PTHR11702">
    <property type="entry name" value="DEVELOPMENTALLY REGULATED GTP-BINDING PROTEIN-RELATED"/>
    <property type="match status" value="1"/>
</dbReference>
<keyword evidence="14" id="KW-1185">Reference proteome</keyword>
<evidence type="ECO:0000259" key="10">
    <source>
        <dbReference type="PROSITE" id="PS51710"/>
    </source>
</evidence>
<protein>
    <recommendedName>
        <fullName evidence="9">GTPase Obg</fullName>
        <ecNumber evidence="9">3.6.5.-</ecNumber>
    </recommendedName>
    <alternativeName>
        <fullName evidence="9">GTP-binding protein Obg</fullName>
    </alternativeName>
</protein>
<dbReference type="KEGG" id="dbc:MFMK1_001050"/>
<feature type="binding site" evidence="9">
    <location>
        <position position="192"/>
    </location>
    <ligand>
        <name>Mg(2+)</name>
        <dbReference type="ChEBI" id="CHEBI:18420"/>
    </ligand>
</feature>
<sequence>MFYDRAKIYVKGGDGGNGVVSFRREKYVPEGGPNGGDGGHGGNVIFQVDSGLRTLVDFRYSKHYKADRGQHGQGKNMHGRGAKDMVVNVPPGTVIKDEETGQVMGDLVESGQSMVVAQGGRGGRGNARFVSSKNRVPTFAEKGEPGEERQLILELKLLADVGLIGFPNVGKSTMISRISAAKPKIADYPFTTLVPNLGVVRLDEGRSFVVADIPGLVEGAHEGTGLGHRFLRHVERTRLLLHVLDGAQTEGRDIIEDYQIINRELAHYNEALSRRHQIVVVNKMDIPGSEENIHRLKDCLEPDIPIVAVSAVTGDGIDKLLLLTAELLEKIEAEPMETLETEEVRIVEGPTGQRFTIDFIDGVWVVGGNEIEKHLAMTDFNNEDSVKRLQHIMRVMGVEGALRKKGAASGEEVRIKDIEFEFMD</sequence>
<dbReference type="NCBIfam" id="NF008955">
    <property type="entry name" value="PRK12297.1"/>
    <property type="match status" value="1"/>
</dbReference>
<feature type="binding site" evidence="9">
    <location>
        <begin position="310"/>
        <end position="312"/>
    </location>
    <ligand>
        <name>GTP</name>
        <dbReference type="ChEBI" id="CHEBI:37565"/>
    </ligand>
</feature>
<feature type="binding site" evidence="9">
    <location>
        <begin position="165"/>
        <end position="172"/>
    </location>
    <ligand>
        <name>GTP</name>
        <dbReference type="ChEBI" id="CHEBI:37565"/>
    </ligand>
</feature>
<dbReference type="PIRSF" id="PIRSF002401">
    <property type="entry name" value="GTP_bd_Obg/CgtA"/>
    <property type="match status" value="1"/>
</dbReference>
<evidence type="ECO:0000256" key="4">
    <source>
        <dbReference type="ARBA" id="ARBA00022723"/>
    </source>
</evidence>
<dbReference type="GO" id="GO:0005525">
    <property type="term" value="F:GTP binding"/>
    <property type="evidence" value="ECO:0007669"/>
    <property type="project" value="UniProtKB-UniRule"/>
</dbReference>
<evidence type="ECO:0000256" key="1">
    <source>
        <dbReference type="ARBA" id="ARBA00001946"/>
    </source>
</evidence>
<keyword evidence="8 9" id="KW-0342">GTP-binding</keyword>
<keyword evidence="7 9" id="KW-0460">Magnesium</keyword>
<keyword evidence="5 9" id="KW-0547">Nucleotide-binding</keyword>
<reference evidence="13 14" key="1">
    <citation type="submission" date="2023-04" db="EMBL/GenBank/DDBJ databases">
        <authorList>
            <person name="Hsu D."/>
        </authorList>
    </citation>
    <scope>NUCLEOTIDE SEQUENCE [LARGE SCALE GENOMIC DNA]</scope>
    <source>
        <strain evidence="13 14">MK1</strain>
    </source>
</reference>
<comment type="similarity">
    <text evidence="2 9">Belongs to the TRAFAC class OBG-HflX-like GTPase superfamily. OBG GTPase family.</text>
</comment>
<dbReference type="PROSITE" id="PS51883">
    <property type="entry name" value="OBG"/>
    <property type="match status" value="1"/>
</dbReference>
<name>A0AAU0UM11_9FIRM</name>
<dbReference type="NCBIfam" id="TIGR03595">
    <property type="entry name" value="Obg_CgtA_exten"/>
    <property type="match status" value="1"/>
</dbReference>
<dbReference type="InterPro" id="IPR027417">
    <property type="entry name" value="P-loop_NTPase"/>
</dbReference>
<dbReference type="InterPro" id="IPR015349">
    <property type="entry name" value="OCT_dom"/>
</dbReference>